<organism evidence="1 2">
    <name type="scientific">Geobacillus proteiniphilus</name>
    <dbReference type="NCBI Taxonomy" id="860353"/>
    <lineage>
        <taxon>Bacteria</taxon>
        <taxon>Bacillati</taxon>
        <taxon>Bacillota</taxon>
        <taxon>Bacilli</taxon>
        <taxon>Bacillales</taxon>
        <taxon>Anoxybacillaceae</taxon>
        <taxon>Geobacillus</taxon>
    </lineage>
</organism>
<dbReference type="Proteomes" id="UP000186030">
    <property type="component" value="Unassembled WGS sequence"/>
</dbReference>
<evidence type="ECO:0000313" key="1">
    <source>
        <dbReference type="EMBL" id="OKO96123.1"/>
    </source>
</evidence>
<dbReference type="AlphaFoldDB" id="A0A1Q5T7D8"/>
<proteinExistence type="predicted"/>
<sequence>MSGGSGQRGKDRFGASPNFEGVYWSSLMKGVENMVAF</sequence>
<gene>
    <name evidence="1" type="ORF">BRO54_0540</name>
</gene>
<name>A0A1Q5T7D8_9BACL</name>
<dbReference type="EMBL" id="MQMG01000004">
    <property type="protein sequence ID" value="OKO96123.1"/>
    <property type="molecule type" value="Genomic_DNA"/>
</dbReference>
<reference evidence="1 2" key="1">
    <citation type="submission" date="2016-11" db="EMBL/GenBank/DDBJ databases">
        <authorList>
            <person name="Kadnikov V."/>
            <person name="Nazina T."/>
        </authorList>
    </citation>
    <scope>NUCLEOTIDE SEQUENCE [LARGE SCALE GENOMIC DNA]</scope>
    <source>
        <strain evidence="1 2">1017</strain>
    </source>
</reference>
<accession>A0A1Q5T7D8</accession>
<evidence type="ECO:0000313" key="2">
    <source>
        <dbReference type="Proteomes" id="UP000186030"/>
    </source>
</evidence>
<comment type="caution">
    <text evidence="1">The sequence shown here is derived from an EMBL/GenBank/DDBJ whole genome shotgun (WGS) entry which is preliminary data.</text>
</comment>
<reference evidence="2" key="2">
    <citation type="submission" date="2017-01" db="EMBL/GenBank/DDBJ databases">
        <title>Genome sequencing and annotation of Geobacillus sp. 1017, a Hydrocarbon-Oxidizing Thermophilic Bacterium Isolated from a Heavy Oil Reservoir (China).</title>
        <authorList>
            <person name="Kadnikov V.V."/>
            <person name="Mardanov A.V."/>
            <person name="Poltaraus A.B."/>
            <person name="Sokolova D.S."/>
            <person name="Semenova E.M."/>
            <person name="Ravin N.V."/>
            <person name="Tourova T.P."/>
            <person name="Nazina T.N."/>
        </authorList>
    </citation>
    <scope>NUCLEOTIDE SEQUENCE [LARGE SCALE GENOMIC DNA]</scope>
    <source>
        <strain evidence="2">1017</strain>
    </source>
</reference>
<protein>
    <submittedName>
        <fullName evidence="1">Uncharacterized protein</fullName>
    </submittedName>
</protein>